<dbReference type="InterPro" id="IPR002104">
    <property type="entry name" value="Integrase_catalytic"/>
</dbReference>
<sequence>MTGGKKKRSRKRPDGSVYKRGRKWAYAFQGPEHPLTGVREQIRKSGYETEDEAWEGMEEARTALVTETYVKPSRATINDFFEQYFPYVRLTTEPTTAANYETLARTYVMPIVGKRLMQDFVPTMVAALYDYLLTEGRQKRNTNGEMYELWKEARAADREIRLREIADKVGVTYAAARRAVRRYEVGRIPKPHVPGLAPKTVKSVHIMLSSAMSVAVLWKYINLNPIRSVKAPSVPRRNHSTWTPEQMMLFLEHARHHRWYALWVLGASTGVRRSELCGVEVAAFDLLKKVVRMAATTRVIAGGRAVTGAGKSQKSRRLLALDSFTTGVLTAHFQQVEKEKQDWGDSYQDHGLAFCWEDGRPIYPDTITEEFNRLVDLLKLPKIRFHDIRHTYATISLRAGVHPKIVSSRLGHATVAFTLDTYSADIEDLDRDAAEAVIGLFLPPSQKGLA</sequence>
<dbReference type="InterPro" id="IPR004107">
    <property type="entry name" value="Integrase_SAM-like_N"/>
</dbReference>
<accession>A0ABQ3N0L7</accession>
<keyword evidence="2" id="KW-0238">DNA-binding</keyword>
<keyword evidence="1" id="KW-0229">DNA integration</keyword>
<evidence type="ECO:0000313" key="6">
    <source>
        <dbReference type="Proteomes" id="UP000605568"/>
    </source>
</evidence>
<evidence type="ECO:0000259" key="4">
    <source>
        <dbReference type="PROSITE" id="PS51898"/>
    </source>
</evidence>
<dbReference type="InterPro" id="IPR013762">
    <property type="entry name" value="Integrase-like_cat_sf"/>
</dbReference>
<dbReference type="PANTHER" id="PTHR30349:SF91">
    <property type="entry name" value="INTA PROTEIN"/>
    <property type="match status" value="1"/>
</dbReference>
<keyword evidence="3" id="KW-0233">DNA recombination</keyword>
<dbReference type="SUPFAM" id="SSF56349">
    <property type="entry name" value="DNA breaking-rejoining enzymes"/>
    <property type="match status" value="1"/>
</dbReference>
<organism evidence="5 6">
    <name type="scientific">Lentzea cavernae</name>
    <dbReference type="NCBI Taxonomy" id="2020703"/>
    <lineage>
        <taxon>Bacteria</taxon>
        <taxon>Bacillati</taxon>
        <taxon>Actinomycetota</taxon>
        <taxon>Actinomycetes</taxon>
        <taxon>Pseudonocardiales</taxon>
        <taxon>Pseudonocardiaceae</taxon>
        <taxon>Lentzea</taxon>
    </lineage>
</organism>
<evidence type="ECO:0000256" key="2">
    <source>
        <dbReference type="ARBA" id="ARBA00023125"/>
    </source>
</evidence>
<evidence type="ECO:0000313" key="5">
    <source>
        <dbReference type="EMBL" id="GHH62362.1"/>
    </source>
</evidence>
<dbReference type="InterPro" id="IPR050090">
    <property type="entry name" value="Tyrosine_recombinase_XerCD"/>
</dbReference>
<dbReference type="CDD" id="cd01189">
    <property type="entry name" value="INT_ICEBs1_C_like"/>
    <property type="match status" value="1"/>
</dbReference>
<dbReference type="Gene3D" id="1.10.150.130">
    <property type="match status" value="1"/>
</dbReference>
<dbReference type="PANTHER" id="PTHR30349">
    <property type="entry name" value="PHAGE INTEGRASE-RELATED"/>
    <property type="match status" value="1"/>
</dbReference>
<keyword evidence="6" id="KW-1185">Reference proteome</keyword>
<dbReference type="Pfam" id="PF14659">
    <property type="entry name" value="Phage_int_SAM_3"/>
    <property type="match status" value="1"/>
</dbReference>
<reference evidence="6" key="1">
    <citation type="journal article" date="2019" name="Int. J. Syst. Evol. Microbiol.">
        <title>The Global Catalogue of Microorganisms (GCM) 10K type strain sequencing project: providing services to taxonomists for standard genome sequencing and annotation.</title>
        <authorList>
            <consortium name="The Broad Institute Genomics Platform"/>
            <consortium name="The Broad Institute Genome Sequencing Center for Infectious Disease"/>
            <person name="Wu L."/>
            <person name="Ma J."/>
        </authorList>
    </citation>
    <scope>NUCLEOTIDE SEQUENCE [LARGE SCALE GENOMIC DNA]</scope>
    <source>
        <strain evidence="6">CGMCC 4.7367</strain>
    </source>
</reference>
<evidence type="ECO:0000256" key="1">
    <source>
        <dbReference type="ARBA" id="ARBA00022908"/>
    </source>
</evidence>
<dbReference type="Pfam" id="PF00589">
    <property type="entry name" value="Phage_integrase"/>
    <property type="match status" value="1"/>
</dbReference>
<dbReference type="InterPro" id="IPR010998">
    <property type="entry name" value="Integrase_recombinase_N"/>
</dbReference>
<dbReference type="Gene3D" id="1.10.443.10">
    <property type="entry name" value="Intergrase catalytic core"/>
    <property type="match status" value="1"/>
</dbReference>
<dbReference type="PROSITE" id="PS51898">
    <property type="entry name" value="TYR_RECOMBINASE"/>
    <property type="match status" value="1"/>
</dbReference>
<dbReference type="EMBL" id="BNAR01000028">
    <property type="protein sequence ID" value="GHH62362.1"/>
    <property type="molecule type" value="Genomic_DNA"/>
</dbReference>
<feature type="domain" description="Tyr recombinase" evidence="4">
    <location>
        <begin position="237"/>
        <end position="435"/>
    </location>
</feature>
<comment type="caution">
    <text evidence="5">The sequence shown here is derived from an EMBL/GenBank/DDBJ whole genome shotgun (WGS) entry which is preliminary data.</text>
</comment>
<protein>
    <recommendedName>
        <fullName evidence="4">Tyr recombinase domain-containing protein</fullName>
    </recommendedName>
</protein>
<name>A0ABQ3N0L7_9PSEU</name>
<gene>
    <name evidence="5" type="ORF">GCM10017774_89980</name>
</gene>
<dbReference type="InterPro" id="IPR011010">
    <property type="entry name" value="DNA_brk_join_enz"/>
</dbReference>
<evidence type="ECO:0000256" key="3">
    <source>
        <dbReference type="ARBA" id="ARBA00023172"/>
    </source>
</evidence>
<dbReference type="Proteomes" id="UP000605568">
    <property type="component" value="Unassembled WGS sequence"/>
</dbReference>
<dbReference type="RefSeq" id="WP_191305559.1">
    <property type="nucleotide sequence ID" value="NZ_BNAR01000028.1"/>
</dbReference>
<proteinExistence type="predicted"/>